<gene>
    <name evidence="11" type="ORF">CEUSTIGMA_g260.t1</name>
</gene>
<evidence type="ECO:0000259" key="10">
    <source>
        <dbReference type="Pfam" id="PF00520"/>
    </source>
</evidence>
<evidence type="ECO:0000256" key="8">
    <source>
        <dbReference type="SAM" id="MobiDB-lite"/>
    </source>
</evidence>
<feature type="transmembrane region" description="Helical" evidence="9">
    <location>
        <begin position="1104"/>
        <end position="1125"/>
    </location>
</feature>
<reference evidence="11 12" key="1">
    <citation type="submission" date="2017-08" db="EMBL/GenBank/DDBJ databases">
        <title>Acidophilic green algal genome provides insights into adaptation to an acidic environment.</title>
        <authorList>
            <person name="Hirooka S."/>
            <person name="Hirose Y."/>
            <person name="Kanesaki Y."/>
            <person name="Higuchi S."/>
            <person name="Fujiwara T."/>
            <person name="Onuma R."/>
            <person name="Era A."/>
            <person name="Ohbayashi R."/>
            <person name="Uzuka A."/>
            <person name="Nozaki H."/>
            <person name="Yoshikawa H."/>
            <person name="Miyagishima S.Y."/>
        </authorList>
    </citation>
    <scope>NUCLEOTIDE SEQUENCE [LARGE SCALE GENOMIC DNA]</scope>
    <source>
        <strain evidence="11 12">NIES-2499</strain>
    </source>
</reference>
<keyword evidence="2" id="KW-0813">Transport</keyword>
<keyword evidence="6 9" id="KW-0472">Membrane</keyword>
<keyword evidence="3 9" id="KW-0812">Transmembrane</keyword>
<evidence type="ECO:0000256" key="9">
    <source>
        <dbReference type="SAM" id="Phobius"/>
    </source>
</evidence>
<feature type="transmembrane region" description="Helical" evidence="9">
    <location>
        <begin position="739"/>
        <end position="763"/>
    </location>
</feature>
<evidence type="ECO:0000313" key="11">
    <source>
        <dbReference type="EMBL" id="GAX72805.1"/>
    </source>
</evidence>
<dbReference type="PANTHER" id="PTHR10117:SF54">
    <property type="entry name" value="TRANSIENT RECEPTOR POTENTIAL-GAMMA PROTEIN"/>
    <property type="match status" value="1"/>
</dbReference>
<sequence>MTADLGSTSQDALSIKTSRDVRRERAVARFAHKWLITVHPRGTTSARQSLLNVLDTSKSYEDSDICSSGDNCLSPVWRIFLHGDEGTHDIVQPHELLHLQPGAPLIHGASAVVIEPFHPRLPNDLIFLPSRRQHWNNNQLDFMSILFNSLSYVYILLPSLTREPSWLRSAFWKLRGPDYNQVELHVHWRMNLADKLTFLMTGCYDTAKRQTVKVYRSKRMYNPGEELVLSSSGAVDFVDMQFMVAFQIANHALVEDMNIQSPRKVVDVVSEVMLAHAQHILAVDPPNEGNSSGESEEKVPYGDWQGDEKHEEPHTALKIQFDYKELCVDDWILRLIKNVRRNRLAEVQAMIDQDLAGPLHKSVIQQGLVSKLPPTEKEELMADIAANNRLLEMLCLLVYYCRCAMSFKALTFLIHYFEDVSGKLGRCEGLLLKYITENPSPLSAVAAIIRVSRLEVITRGKSKPTLQLLAFIKQFENLQRLLLLRAQSFVQGFEGKQGQKLMRLQALLDFKLVSSPEIKRPEPVTISDFRPLRVAFADRDAEFMISPIVESFTRLRWTGAELLFETSKTGSQAVSSLNSDLIRVVLSNLGFCNPQFITLGWMAQIWHIHTFSSQAYFNSPRCRWAMRLVTVLLFIILFYVQLIGANDVPSWYELARGLGSATDKKNFAVVNVLFAVWLLGNLVEISEVLGLRSYDDAIRFFSTQATSIAMNVILDVFLLTQCILVLLEMFQVIHLDDITVIRLNMACSSMTPLMCFRILFALVPVVPKLGNMLSTLQGMLSEVILFSVPWVVLTTAYSVMLQSVFMPLGLEQFGTFWDSMFFLFASFAAPVDYTVLDVLGELDLPNDEASTYRVYGILILISYTILSTILMGNLLIAIITNRYKPEKEHSQNVLNFTEIVDQHMFQVENHLLCSPFNVIQLLFFWLPHGMRRKAHPSFFAKFGMVFLDGYAPVTPTHQLLPSGRNEVPHLLFLLVLMPLLMLASILLYCLHIPYCTLYFTLTGYSKLEAQLKALPMFSFKGDSMGQSTISSAPSFAGSTFASRTDTRMRTDSIHSSRTFSNASLPTQSLVSQFPHPSSSPVTQSTAMGIASEYLLRPFQGIARLLLGVSMLSIFGVFVIFVIPTWTWCGAVLWSVFNISWGAFSVGMKCMLQTASQSRRVQPDNDARLEANARLDWEGQERHQRERKLAGHCITRNELMQCIKTVFNDIDIAHLSKAIPYHDDPSRPKADVASCVPPTELQPPATTA</sequence>
<name>A0A250WPN2_9CHLO</name>
<feature type="transmembrane region" description="Helical" evidence="9">
    <location>
        <begin position="855"/>
        <end position="879"/>
    </location>
</feature>
<evidence type="ECO:0000256" key="5">
    <source>
        <dbReference type="ARBA" id="ARBA00023065"/>
    </source>
</evidence>
<protein>
    <recommendedName>
        <fullName evidence="10">Ion transport domain-containing protein</fullName>
    </recommendedName>
</protein>
<feature type="domain" description="Ion transport" evidence="10">
    <location>
        <begin position="665"/>
        <end position="890"/>
    </location>
</feature>
<feature type="transmembrane region" description="Helical" evidence="9">
    <location>
        <begin position="1131"/>
        <end position="1151"/>
    </location>
</feature>
<evidence type="ECO:0000256" key="7">
    <source>
        <dbReference type="ARBA" id="ARBA00023303"/>
    </source>
</evidence>
<evidence type="ECO:0000256" key="3">
    <source>
        <dbReference type="ARBA" id="ARBA00022692"/>
    </source>
</evidence>
<comment type="caution">
    <text evidence="11">The sequence shown here is derived from an EMBL/GenBank/DDBJ whole genome shotgun (WGS) entry which is preliminary data.</text>
</comment>
<dbReference type="Proteomes" id="UP000232323">
    <property type="component" value="Unassembled WGS sequence"/>
</dbReference>
<accession>A0A250WPN2</accession>
<feature type="region of interest" description="Disordered" evidence="8">
    <location>
        <begin position="283"/>
        <end position="309"/>
    </location>
</feature>
<evidence type="ECO:0000256" key="1">
    <source>
        <dbReference type="ARBA" id="ARBA00004141"/>
    </source>
</evidence>
<dbReference type="EMBL" id="BEGY01000001">
    <property type="protein sequence ID" value="GAX72805.1"/>
    <property type="molecule type" value="Genomic_DNA"/>
</dbReference>
<dbReference type="InterPro" id="IPR005821">
    <property type="entry name" value="Ion_trans_dom"/>
</dbReference>
<evidence type="ECO:0000313" key="12">
    <source>
        <dbReference type="Proteomes" id="UP000232323"/>
    </source>
</evidence>
<feature type="transmembrane region" description="Helical" evidence="9">
    <location>
        <begin position="624"/>
        <end position="645"/>
    </location>
</feature>
<comment type="subcellular location">
    <subcellularLocation>
        <location evidence="1">Membrane</location>
        <topology evidence="1">Multi-pass membrane protein</topology>
    </subcellularLocation>
</comment>
<evidence type="ECO:0000256" key="2">
    <source>
        <dbReference type="ARBA" id="ARBA00022448"/>
    </source>
</evidence>
<dbReference type="STRING" id="1157962.A0A250WPN2"/>
<proteinExistence type="predicted"/>
<dbReference type="GO" id="GO:0005886">
    <property type="term" value="C:plasma membrane"/>
    <property type="evidence" value="ECO:0007669"/>
    <property type="project" value="TreeGrafter"/>
</dbReference>
<evidence type="ECO:0000256" key="6">
    <source>
        <dbReference type="ARBA" id="ARBA00023136"/>
    </source>
</evidence>
<dbReference type="GO" id="GO:0070679">
    <property type="term" value="F:inositol 1,4,5 trisphosphate binding"/>
    <property type="evidence" value="ECO:0007669"/>
    <property type="project" value="TreeGrafter"/>
</dbReference>
<dbReference type="Pfam" id="PF00520">
    <property type="entry name" value="Ion_trans"/>
    <property type="match status" value="1"/>
</dbReference>
<keyword evidence="7" id="KW-0407">Ion channel</keyword>
<feature type="transmembrane region" description="Helical" evidence="9">
    <location>
        <begin position="705"/>
        <end position="727"/>
    </location>
</feature>
<dbReference type="OrthoDB" id="552696at2759"/>
<keyword evidence="4 9" id="KW-1133">Transmembrane helix</keyword>
<feature type="transmembrane region" description="Helical" evidence="9">
    <location>
        <begin position="969"/>
        <end position="990"/>
    </location>
</feature>
<dbReference type="GO" id="GO:0015279">
    <property type="term" value="F:store-operated calcium channel activity"/>
    <property type="evidence" value="ECO:0007669"/>
    <property type="project" value="TreeGrafter"/>
</dbReference>
<feature type="transmembrane region" description="Helical" evidence="9">
    <location>
        <begin position="816"/>
        <end position="835"/>
    </location>
</feature>
<dbReference type="AlphaFoldDB" id="A0A250WPN2"/>
<feature type="compositionally biased region" description="Basic and acidic residues" evidence="8">
    <location>
        <begin position="295"/>
        <end position="309"/>
    </location>
</feature>
<dbReference type="GO" id="GO:0051480">
    <property type="term" value="P:regulation of cytosolic calcium ion concentration"/>
    <property type="evidence" value="ECO:0007669"/>
    <property type="project" value="TreeGrafter"/>
</dbReference>
<evidence type="ECO:0000256" key="4">
    <source>
        <dbReference type="ARBA" id="ARBA00022989"/>
    </source>
</evidence>
<dbReference type="PANTHER" id="PTHR10117">
    <property type="entry name" value="TRANSIENT RECEPTOR POTENTIAL CHANNEL"/>
    <property type="match status" value="1"/>
</dbReference>
<dbReference type="GO" id="GO:0034703">
    <property type="term" value="C:cation channel complex"/>
    <property type="evidence" value="ECO:0007669"/>
    <property type="project" value="TreeGrafter"/>
</dbReference>
<dbReference type="InterPro" id="IPR002153">
    <property type="entry name" value="TRPC_channel"/>
</dbReference>
<feature type="transmembrane region" description="Helical" evidence="9">
    <location>
        <begin position="938"/>
        <end position="957"/>
    </location>
</feature>
<keyword evidence="12" id="KW-1185">Reference proteome</keyword>
<organism evidence="11 12">
    <name type="scientific">Chlamydomonas eustigma</name>
    <dbReference type="NCBI Taxonomy" id="1157962"/>
    <lineage>
        <taxon>Eukaryota</taxon>
        <taxon>Viridiplantae</taxon>
        <taxon>Chlorophyta</taxon>
        <taxon>core chlorophytes</taxon>
        <taxon>Chlorophyceae</taxon>
        <taxon>CS clade</taxon>
        <taxon>Chlamydomonadales</taxon>
        <taxon>Chlamydomonadaceae</taxon>
        <taxon>Chlamydomonas</taxon>
    </lineage>
</organism>
<feature type="transmembrane region" description="Helical" evidence="9">
    <location>
        <begin position="783"/>
        <end position="804"/>
    </location>
</feature>
<keyword evidence="5" id="KW-0406">Ion transport</keyword>
<feature type="region of interest" description="Disordered" evidence="8">
    <location>
        <begin position="1223"/>
        <end position="1247"/>
    </location>
</feature>
<feature type="transmembrane region" description="Helical" evidence="9">
    <location>
        <begin position="666"/>
        <end position="685"/>
    </location>
</feature>